<dbReference type="Gene3D" id="3.40.630.10">
    <property type="entry name" value="Zn peptidases"/>
    <property type="match status" value="1"/>
</dbReference>
<name>A0A517YDL0_9BACT</name>
<dbReference type="InterPro" id="IPR036264">
    <property type="entry name" value="Bact_exopeptidase_dim_dom"/>
</dbReference>
<dbReference type="KEGG" id="aagg:ETAA8_33790"/>
<comment type="cofactor">
    <cofactor evidence="7">
        <name>Zn(2+)</name>
        <dbReference type="ChEBI" id="CHEBI:29105"/>
    </cofactor>
    <text evidence="7">Binds 2 Zn(2+) ions per subunit.</text>
</comment>
<dbReference type="Pfam" id="PF01546">
    <property type="entry name" value="Peptidase_M20"/>
    <property type="match status" value="1"/>
</dbReference>
<evidence type="ECO:0000313" key="10">
    <source>
        <dbReference type="Proteomes" id="UP000315017"/>
    </source>
</evidence>
<dbReference type="Gene3D" id="3.30.70.360">
    <property type="match status" value="1"/>
</dbReference>
<evidence type="ECO:0000256" key="6">
    <source>
        <dbReference type="ARBA" id="ARBA00023211"/>
    </source>
</evidence>
<evidence type="ECO:0000256" key="5">
    <source>
        <dbReference type="ARBA" id="ARBA00022801"/>
    </source>
</evidence>
<dbReference type="Pfam" id="PF07687">
    <property type="entry name" value="M20_dimer"/>
    <property type="match status" value="1"/>
</dbReference>
<protein>
    <submittedName>
        <fullName evidence="9">N-carbamoyl-L-amino acid hydrolase</fullName>
        <ecNumber evidence="9">3.5.1.87</ecNumber>
    </submittedName>
</protein>
<organism evidence="9 10">
    <name type="scientific">Anatilimnocola aggregata</name>
    <dbReference type="NCBI Taxonomy" id="2528021"/>
    <lineage>
        <taxon>Bacteria</taxon>
        <taxon>Pseudomonadati</taxon>
        <taxon>Planctomycetota</taxon>
        <taxon>Planctomycetia</taxon>
        <taxon>Pirellulales</taxon>
        <taxon>Pirellulaceae</taxon>
        <taxon>Anatilimnocola</taxon>
    </lineage>
</organism>
<dbReference type="EC" id="3.5.1.87" evidence="9"/>
<feature type="binding site" evidence="7">
    <location>
        <position position="96"/>
    </location>
    <ligand>
        <name>Zn(2+)</name>
        <dbReference type="ChEBI" id="CHEBI:29105"/>
        <label>1</label>
    </ligand>
</feature>
<dbReference type="InterPro" id="IPR011650">
    <property type="entry name" value="Peptidase_M20_dimer"/>
</dbReference>
<dbReference type="Proteomes" id="UP000315017">
    <property type="component" value="Chromosome"/>
</dbReference>
<reference evidence="9 10" key="1">
    <citation type="submission" date="2019-02" db="EMBL/GenBank/DDBJ databases">
        <title>Deep-cultivation of Planctomycetes and their phenomic and genomic characterization uncovers novel biology.</title>
        <authorList>
            <person name="Wiegand S."/>
            <person name="Jogler M."/>
            <person name="Boedeker C."/>
            <person name="Pinto D."/>
            <person name="Vollmers J."/>
            <person name="Rivas-Marin E."/>
            <person name="Kohn T."/>
            <person name="Peeters S.H."/>
            <person name="Heuer A."/>
            <person name="Rast P."/>
            <person name="Oberbeckmann S."/>
            <person name="Bunk B."/>
            <person name="Jeske O."/>
            <person name="Meyerdierks A."/>
            <person name="Storesund J.E."/>
            <person name="Kallscheuer N."/>
            <person name="Luecker S."/>
            <person name="Lage O.M."/>
            <person name="Pohl T."/>
            <person name="Merkel B.J."/>
            <person name="Hornburger P."/>
            <person name="Mueller R.-W."/>
            <person name="Bruemmer F."/>
            <person name="Labrenz M."/>
            <person name="Spormann A.M."/>
            <person name="Op den Camp H."/>
            <person name="Overmann J."/>
            <person name="Amann R."/>
            <person name="Jetten M.S.M."/>
            <person name="Mascher T."/>
            <person name="Medema M.H."/>
            <person name="Devos D.P."/>
            <person name="Kaster A.-K."/>
            <person name="Ovreas L."/>
            <person name="Rohde M."/>
            <person name="Galperin M.Y."/>
            <person name="Jogler C."/>
        </authorList>
    </citation>
    <scope>NUCLEOTIDE SEQUENCE [LARGE SCALE GENOMIC DNA]</scope>
    <source>
        <strain evidence="9 10">ETA_A8</strain>
    </source>
</reference>
<dbReference type="SUPFAM" id="SSF55031">
    <property type="entry name" value="Bacterial exopeptidase dimerisation domain"/>
    <property type="match status" value="1"/>
</dbReference>
<keyword evidence="4 7" id="KW-0479">Metal-binding</keyword>
<dbReference type="GO" id="GO:0046872">
    <property type="term" value="F:metal ion binding"/>
    <property type="evidence" value="ECO:0007669"/>
    <property type="project" value="UniProtKB-KW"/>
</dbReference>
<comment type="similarity">
    <text evidence="2">Belongs to the peptidase M20 family.</text>
</comment>
<keyword evidence="10" id="KW-1185">Reference proteome</keyword>
<evidence type="ECO:0000313" key="9">
    <source>
        <dbReference type="EMBL" id="QDU28279.1"/>
    </source>
</evidence>
<evidence type="ECO:0000259" key="8">
    <source>
        <dbReference type="Pfam" id="PF07687"/>
    </source>
</evidence>
<keyword evidence="5 9" id="KW-0378">Hydrolase</keyword>
<feature type="domain" description="Peptidase M20 dimerisation" evidence="8">
    <location>
        <begin position="221"/>
        <end position="315"/>
    </location>
</feature>
<dbReference type="PIRSF" id="PIRSF001235">
    <property type="entry name" value="Amidase_carbamoylase"/>
    <property type="match status" value="1"/>
</dbReference>
<comment type="cofactor">
    <cofactor evidence="1">
        <name>Mn(2+)</name>
        <dbReference type="ChEBI" id="CHEBI:29035"/>
    </cofactor>
</comment>
<keyword evidence="7" id="KW-0862">Zinc</keyword>
<dbReference type="SUPFAM" id="SSF53187">
    <property type="entry name" value="Zn-dependent exopeptidases"/>
    <property type="match status" value="1"/>
</dbReference>
<dbReference type="GO" id="GO:0050538">
    <property type="term" value="F:N-carbamoyl-L-amino-acid hydrolase activity"/>
    <property type="evidence" value="ECO:0007669"/>
    <property type="project" value="UniProtKB-EC"/>
</dbReference>
<dbReference type="RefSeq" id="WP_145090297.1">
    <property type="nucleotide sequence ID" value="NZ_CP036274.1"/>
</dbReference>
<dbReference type="InterPro" id="IPR010158">
    <property type="entry name" value="Amidase_Cbmase"/>
</dbReference>
<evidence type="ECO:0000256" key="2">
    <source>
        <dbReference type="ARBA" id="ARBA00006153"/>
    </source>
</evidence>
<dbReference type="GO" id="GO:0016813">
    <property type="term" value="F:hydrolase activity, acting on carbon-nitrogen (but not peptide) bonds, in linear amidines"/>
    <property type="evidence" value="ECO:0007669"/>
    <property type="project" value="InterPro"/>
</dbReference>
<dbReference type="AlphaFoldDB" id="A0A517YDL0"/>
<dbReference type="CDD" id="cd03884">
    <property type="entry name" value="M20_bAS"/>
    <property type="match status" value="1"/>
</dbReference>
<feature type="binding site" evidence="7">
    <location>
        <position position="96"/>
    </location>
    <ligand>
        <name>Zn(2+)</name>
        <dbReference type="ChEBI" id="CHEBI:29105"/>
        <label>2</label>
    </ligand>
</feature>
<keyword evidence="6" id="KW-0464">Manganese</keyword>
<feature type="binding site" evidence="7">
    <location>
        <position position="195"/>
    </location>
    <ligand>
        <name>Zn(2+)</name>
        <dbReference type="ChEBI" id="CHEBI:29105"/>
        <label>1</label>
    </ligand>
</feature>
<dbReference type="InterPro" id="IPR002933">
    <property type="entry name" value="Peptidase_M20"/>
</dbReference>
<sequence>MTELRLAINSERIGRNLDRLAEFSDAPSPAVTRVLFTPTDMLGRQFICDLMQQVGLQVRLDAAGNIFGRWLGTKPELPPVATGSHCDAIPHSGRYDGTVGVIGAIEAIAALRESGFQPQRSLEVIMFNAEEPTRYGIGCLGSRLMSGRLTPPAAADLRDEQDETFEITRTAAGCVGSLDTVPLPAGCYRAFVELHIEQGPLLEQQNLPIGIVTAIAAPAALRVTFVGEGGHAGAVLMPQRKDALLPAAELALAAERAARELGGADTVATVGILEVHPGAINSIPSRCEMTVDVRDIDLVRRDQVLTSIQQQAASVGNRRNVATTVTLINADPPARCDETVVAAIENATRAANLPSLKMISRAYHDSLFMALIAPTSMIFIPCRGGVSHRPDEYASPAAIQAGVEVLARTLAQLSQE</sequence>
<feature type="binding site" evidence="7">
    <location>
        <position position="388"/>
    </location>
    <ligand>
        <name>Zn(2+)</name>
        <dbReference type="ChEBI" id="CHEBI:29105"/>
        <label>2</label>
    </ligand>
</feature>
<dbReference type="PANTHER" id="PTHR32494">
    <property type="entry name" value="ALLANTOATE DEIMINASE-RELATED"/>
    <property type="match status" value="1"/>
</dbReference>
<feature type="binding site" evidence="7">
    <location>
        <position position="131"/>
    </location>
    <ligand>
        <name>Zn(2+)</name>
        <dbReference type="ChEBI" id="CHEBI:29105"/>
        <label>2</label>
    </ligand>
</feature>
<evidence type="ECO:0000256" key="3">
    <source>
        <dbReference type="ARBA" id="ARBA00011738"/>
    </source>
</evidence>
<feature type="binding site" evidence="7">
    <location>
        <position position="85"/>
    </location>
    <ligand>
        <name>Zn(2+)</name>
        <dbReference type="ChEBI" id="CHEBI:29105"/>
        <label>1</label>
    </ligand>
</feature>
<comment type="subunit">
    <text evidence="3">Homodimer.</text>
</comment>
<evidence type="ECO:0000256" key="7">
    <source>
        <dbReference type="PIRSR" id="PIRSR001235-1"/>
    </source>
</evidence>
<dbReference type="EMBL" id="CP036274">
    <property type="protein sequence ID" value="QDU28279.1"/>
    <property type="molecule type" value="Genomic_DNA"/>
</dbReference>
<evidence type="ECO:0000256" key="1">
    <source>
        <dbReference type="ARBA" id="ARBA00001936"/>
    </source>
</evidence>
<proteinExistence type="inferred from homology"/>
<dbReference type="NCBIfam" id="TIGR01879">
    <property type="entry name" value="hydantase"/>
    <property type="match status" value="1"/>
</dbReference>
<accession>A0A517YDL0</accession>
<gene>
    <name evidence="9" type="primary">amaB</name>
    <name evidence="9" type="ORF">ETAA8_33790</name>
</gene>
<dbReference type="OrthoDB" id="9808195at2"/>
<dbReference type="PANTHER" id="PTHR32494:SF19">
    <property type="entry name" value="ALLANTOATE DEIMINASE-RELATED"/>
    <property type="match status" value="1"/>
</dbReference>
<evidence type="ECO:0000256" key="4">
    <source>
        <dbReference type="ARBA" id="ARBA00022723"/>
    </source>
</evidence>